<keyword evidence="1" id="KW-0732">Signal</keyword>
<dbReference type="RefSeq" id="WP_156240758.1">
    <property type="nucleotide sequence ID" value="NZ_BAAAZL010000002.1"/>
</dbReference>
<sequence length="428" mass="44288">MRARRYLTAAAVAGAMTLTGCAAAGGAGGDGGDGDVAMTLWHNSTTGDGKQYWEDAAAAFEEENPGVSIEVQSIQNEDMDGRLQTAVNSGDMPDIFMARGGGKLADIVAAGAVKDLTDLVADDVRADYGDGVFDAFTVDGAVYGLPTAVLPGGIFYSEDLFAEAGIEPPTSMNELVAATEALKGADVAPIALGGMDAWPAAHWYYFFALRECGQDVMSDIATTRDFSDDCWLAAGEDLAEFAEKEPFNEGFLTTPAQQGAGSSAGLLANHQAAMELMGGWNVGVIASLTPDQKPLADLGWFPFPAVEGGDGDPAAMMGGVDGYSCSVDSPSACEDFLNFIASQEWQEKYAQAYQTIPASKAAQGAVTEPALEPLMAAYNDASYVAVWLDTSLGQNVGNALNTAVVEMLSGNGSPEGIVEAVEGAAARG</sequence>
<accession>A0A6I6E4Y1</accession>
<protein>
    <submittedName>
        <fullName evidence="2">Extracellular solute-binding protein</fullName>
    </submittedName>
</protein>
<dbReference type="PROSITE" id="PS51257">
    <property type="entry name" value="PROKAR_LIPOPROTEIN"/>
    <property type="match status" value="1"/>
</dbReference>
<evidence type="ECO:0000313" key="2">
    <source>
        <dbReference type="EMBL" id="QGU26368.1"/>
    </source>
</evidence>
<keyword evidence="3" id="KW-1185">Reference proteome</keyword>
<feature type="chain" id="PRO_5038620143" evidence="1">
    <location>
        <begin position="25"/>
        <end position="428"/>
    </location>
</feature>
<organism evidence="2 3">
    <name type="scientific">Microbacterium oryzae</name>
    <dbReference type="NCBI Taxonomy" id="743009"/>
    <lineage>
        <taxon>Bacteria</taxon>
        <taxon>Bacillati</taxon>
        <taxon>Actinomycetota</taxon>
        <taxon>Actinomycetes</taxon>
        <taxon>Micrococcales</taxon>
        <taxon>Microbacteriaceae</taxon>
        <taxon>Microbacterium</taxon>
    </lineage>
</organism>
<evidence type="ECO:0000256" key="1">
    <source>
        <dbReference type="SAM" id="SignalP"/>
    </source>
</evidence>
<dbReference type="Proteomes" id="UP000422989">
    <property type="component" value="Chromosome"/>
</dbReference>
<dbReference type="AlphaFoldDB" id="A0A6I6E4Y1"/>
<dbReference type="InterPro" id="IPR050490">
    <property type="entry name" value="Bact_solute-bd_prot1"/>
</dbReference>
<dbReference type="PANTHER" id="PTHR43649:SF14">
    <property type="entry name" value="BLR3389 PROTEIN"/>
    <property type="match status" value="1"/>
</dbReference>
<dbReference type="PANTHER" id="PTHR43649">
    <property type="entry name" value="ARABINOSE-BINDING PROTEIN-RELATED"/>
    <property type="match status" value="1"/>
</dbReference>
<reference evidence="2 3" key="1">
    <citation type="submission" date="2018-09" db="EMBL/GenBank/DDBJ databases">
        <title>Whole genome sequencing of Microbacterium oryzae strain MB-10T.</title>
        <authorList>
            <person name="Das S.K."/>
        </authorList>
    </citation>
    <scope>NUCLEOTIDE SEQUENCE [LARGE SCALE GENOMIC DNA]</scope>
    <source>
        <strain evidence="2 3">MB-10</strain>
    </source>
</reference>
<gene>
    <name evidence="2" type="ORF">D7D94_00655</name>
</gene>
<dbReference type="SUPFAM" id="SSF53850">
    <property type="entry name" value="Periplasmic binding protein-like II"/>
    <property type="match status" value="1"/>
</dbReference>
<name>A0A6I6E4Y1_9MICO</name>
<feature type="signal peptide" evidence="1">
    <location>
        <begin position="1"/>
        <end position="24"/>
    </location>
</feature>
<dbReference type="KEGG" id="moj:D7D94_00655"/>
<dbReference type="InterPro" id="IPR006059">
    <property type="entry name" value="SBP"/>
</dbReference>
<dbReference type="Gene3D" id="3.40.190.10">
    <property type="entry name" value="Periplasmic binding protein-like II"/>
    <property type="match status" value="2"/>
</dbReference>
<proteinExistence type="predicted"/>
<dbReference type="EMBL" id="CP032550">
    <property type="protein sequence ID" value="QGU26368.1"/>
    <property type="molecule type" value="Genomic_DNA"/>
</dbReference>
<evidence type="ECO:0000313" key="3">
    <source>
        <dbReference type="Proteomes" id="UP000422989"/>
    </source>
</evidence>
<dbReference type="OrthoDB" id="8317736at2"/>
<dbReference type="Pfam" id="PF01547">
    <property type="entry name" value="SBP_bac_1"/>
    <property type="match status" value="1"/>
</dbReference>